<organism evidence="14 15">
    <name type="scientific">Candidatus Caccoplasma merdipullorum</name>
    <dbReference type="NCBI Taxonomy" id="2840718"/>
    <lineage>
        <taxon>Bacteria</taxon>
        <taxon>Pseudomonadati</taxon>
        <taxon>Bacteroidota</taxon>
        <taxon>Bacteroidia</taxon>
        <taxon>Bacteroidales</taxon>
        <taxon>Bacteroidaceae</taxon>
        <taxon>Bacteroidaceae incertae sedis</taxon>
        <taxon>Candidatus Caccoplasma</taxon>
    </lineage>
</organism>
<keyword evidence="6 11" id="KW-0375">Hydrogen ion transport</keyword>
<evidence type="ECO:0000256" key="6">
    <source>
        <dbReference type="ARBA" id="ARBA00022781"/>
    </source>
</evidence>
<dbReference type="PRINTS" id="PR00123">
    <property type="entry name" value="ATPASEA"/>
</dbReference>
<evidence type="ECO:0000256" key="8">
    <source>
        <dbReference type="ARBA" id="ARBA00023065"/>
    </source>
</evidence>
<keyword evidence="5 11" id="KW-0812">Transmembrane</keyword>
<keyword evidence="8 11" id="KW-0406">Ion transport</keyword>
<dbReference type="GO" id="GO:0045259">
    <property type="term" value="C:proton-transporting ATP synthase complex"/>
    <property type="evidence" value="ECO:0007669"/>
    <property type="project" value="UniProtKB-KW"/>
</dbReference>
<gene>
    <name evidence="11 14" type="primary">atpB</name>
    <name evidence="14" type="ORF">IAC54_08585</name>
</gene>
<evidence type="ECO:0000313" key="14">
    <source>
        <dbReference type="EMBL" id="MBO8438932.1"/>
    </source>
</evidence>
<dbReference type="SUPFAM" id="SSF81336">
    <property type="entry name" value="F1F0 ATP synthase subunit A"/>
    <property type="match status" value="1"/>
</dbReference>
<feature type="transmembrane region" description="Helical" evidence="11">
    <location>
        <begin position="281"/>
        <end position="301"/>
    </location>
</feature>
<dbReference type="InterPro" id="IPR045083">
    <property type="entry name" value="ATP_synth_F0_asu_bact/mt"/>
</dbReference>
<sequence length="354" mass="39593">MKLRNIILSVIMAAFATLPAPASAAGGGDGEFDVKEVIFEHLLDTYKWELPFTHAYVSLPVIVKDCNDKWHVFDSRNLYEKGEHEGFYISHEGDYSGKIVGKDADGNEYRPLDLSITKDVSEILLAAVLMLLIFFPMARWYKKNGNKAPRKFLGAVELIVDMIYSEVIKPILGRDAKMFAPYLLTLFFFILIVNLLGMITVFPGGANLSGNLAVTMVLAILTFLVVNIFGTKHYWKELFWPEVPMWMKCPVPLMPLIEVFGAITKPVALMIRLFANMLGGHMITLVLVALIFIFSALGVAVQSGTAIFSMIFALFMAVLHLLICLIQAYVFTMLSAIFISLARVRGEEHAEKKK</sequence>
<reference evidence="14" key="1">
    <citation type="submission" date="2020-10" db="EMBL/GenBank/DDBJ databases">
        <authorList>
            <person name="Gilroy R."/>
        </authorList>
    </citation>
    <scope>NUCLEOTIDE SEQUENCE</scope>
    <source>
        <strain evidence="14">G3-4614</strain>
    </source>
</reference>
<dbReference type="Gene3D" id="1.20.120.220">
    <property type="entry name" value="ATP synthase, F0 complex, subunit A"/>
    <property type="match status" value="1"/>
</dbReference>
<evidence type="ECO:0000256" key="11">
    <source>
        <dbReference type="HAMAP-Rule" id="MF_01393"/>
    </source>
</evidence>
<evidence type="ECO:0000256" key="4">
    <source>
        <dbReference type="ARBA" id="ARBA00022547"/>
    </source>
</evidence>
<name>A0A9D9E3I0_9BACT</name>
<evidence type="ECO:0000313" key="15">
    <source>
        <dbReference type="Proteomes" id="UP000823636"/>
    </source>
</evidence>
<keyword evidence="13" id="KW-0732">Signal</keyword>
<dbReference type="InterPro" id="IPR035908">
    <property type="entry name" value="F0_ATP_A_sf"/>
</dbReference>
<comment type="function">
    <text evidence="11 12">Key component of the proton channel; it plays a direct role in the translocation of protons across the membrane.</text>
</comment>
<keyword evidence="3 11" id="KW-0813">Transport</keyword>
<keyword evidence="10 11" id="KW-0066">ATP synthesis</keyword>
<feature type="signal peptide" evidence="13">
    <location>
        <begin position="1"/>
        <end position="24"/>
    </location>
</feature>
<comment type="caution">
    <text evidence="14">The sequence shown here is derived from an EMBL/GenBank/DDBJ whole genome shotgun (WGS) entry which is preliminary data.</text>
</comment>
<dbReference type="NCBIfam" id="TIGR01131">
    <property type="entry name" value="ATP_synt_6_or_A"/>
    <property type="match status" value="1"/>
</dbReference>
<keyword evidence="11" id="KW-1003">Cell membrane</keyword>
<evidence type="ECO:0000256" key="2">
    <source>
        <dbReference type="ARBA" id="ARBA00006810"/>
    </source>
</evidence>
<keyword evidence="9 11" id="KW-0472">Membrane</keyword>
<evidence type="ECO:0000256" key="1">
    <source>
        <dbReference type="ARBA" id="ARBA00004141"/>
    </source>
</evidence>
<dbReference type="PANTHER" id="PTHR11410:SF0">
    <property type="entry name" value="ATP SYNTHASE SUBUNIT A"/>
    <property type="match status" value="1"/>
</dbReference>
<evidence type="ECO:0000256" key="13">
    <source>
        <dbReference type="SAM" id="SignalP"/>
    </source>
</evidence>
<feature type="transmembrane region" description="Helical" evidence="11">
    <location>
        <begin position="313"/>
        <end position="339"/>
    </location>
</feature>
<dbReference type="GO" id="GO:0005886">
    <property type="term" value="C:plasma membrane"/>
    <property type="evidence" value="ECO:0007669"/>
    <property type="project" value="UniProtKB-SubCell"/>
</dbReference>
<keyword evidence="7 11" id="KW-1133">Transmembrane helix</keyword>
<feature type="transmembrane region" description="Helical" evidence="11">
    <location>
        <begin position="208"/>
        <end position="230"/>
    </location>
</feature>
<comment type="similarity">
    <text evidence="2 11 12">Belongs to the ATPase A chain family.</text>
</comment>
<dbReference type="AlphaFoldDB" id="A0A9D9E3I0"/>
<evidence type="ECO:0000256" key="10">
    <source>
        <dbReference type="ARBA" id="ARBA00023310"/>
    </source>
</evidence>
<reference evidence="14" key="2">
    <citation type="journal article" date="2021" name="PeerJ">
        <title>Extensive microbial diversity within the chicken gut microbiome revealed by metagenomics and culture.</title>
        <authorList>
            <person name="Gilroy R."/>
            <person name="Ravi A."/>
            <person name="Getino M."/>
            <person name="Pursley I."/>
            <person name="Horton D.L."/>
            <person name="Alikhan N.F."/>
            <person name="Baker D."/>
            <person name="Gharbi K."/>
            <person name="Hall N."/>
            <person name="Watson M."/>
            <person name="Adriaenssens E.M."/>
            <person name="Foster-Nyarko E."/>
            <person name="Jarju S."/>
            <person name="Secka A."/>
            <person name="Antonio M."/>
            <person name="Oren A."/>
            <person name="Chaudhuri R.R."/>
            <person name="La Ragione R."/>
            <person name="Hildebrand F."/>
            <person name="Pallen M.J."/>
        </authorList>
    </citation>
    <scope>NUCLEOTIDE SEQUENCE</scope>
    <source>
        <strain evidence="14">G3-4614</strain>
    </source>
</reference>
<dbReference type="EMBL" id="JADIMW010000085">
    <property type="protein sequence ID" value="MBO8438932.1"/>
    <property type="molecule type" value="Genomic_DNA"/>
</dbReference>
<evidence type="ECO:0000256" key="7">
    <source>
        <dbReference type="ARBA" id="ARBA00022989"/>
    </source>
</evidence>
<dbReference type="HAMAP" id="MF_01393">
    <property type="entry name" value="ATP_synth_a_bact"/>
    <property type="match status" value="1"/>
</dbReference>
<evidence type="ECO:0000256" key="12">
    <source>
        <dbReference type="RuleBase" id="RU000483"/>
    </source>
</evidence>
<evidence type="ECO:0000256" key="5">
    <source>
        <dbReference type="ARBA" id="ARBA00022692"/>
    </source>
</evidence>
<dbReference type="PANTHER" id="PTHR11410">
    <property type="entry name" value="ATP SYNTHASE SUBUNIT A"/>
    <property type="match status" value="1"/>
</dbReference>
<dbReference type="Proteomes" id="UP000823636">
    <property type="component" value="Unassembled WGS sequence"/>
</dbReference>
<dbReference type="CDD" id="cd00310">
    <property type="entry name" value="ATP-synt_Fo_a_6"/>
    <property type="match status" value="1"/>
</dbReference>
<dbReference type="GO" id="GO:0046933">
    <property type="term" value="F:proton-transporting ATP synthase activity, rotational mechanism"/>
    <property type="evidence" value="ECO:0007669"/>
    <property type="project" value="UniProtKB-UniRule"/>
</dbReference>
<feature type="transmembrane region" description="Helical" evidence="11">
    <location>
        <begin position="179"/>
        <end position="202"/>
    </location>
</feature>
<comment type="subcellular location">
    <subcellularLocation>
        <location evidence="11 12">Cell membrane</location>
        <topology evidence="11 12">Multi-pass membrane protein</topology>
    </subcellularLocation>
    <subcellularLocation>
        <location evidence="1">Membrane</location>
        <topology evidence="1">Multi-pass membrane protein</topology>
    </subcellularLocation>
</comment>
<evidence type="ECO:0000256" key="3">
    <source>
        <dbReference type="ARBA" id="ARBA00022448"/>
    </source>
</evidence>
<keyword evidence="4 11" id="KW-0138">CF(0)</keyword>
<feature type="chain" id="PRO_5038911376" description="ATP synthase subunit a" evidence="13">
    <location>
        <begin position="25"/>
        <end position="354"/>
    </location>
</feature>
<proteinExistence type="inferred from homology"/>
<dbReference type="Pfam" id="PF00119">
    <property type="entry name" value="ATP-synt_A"/>
    <property type="match status" value="1"/>
</dbReference>
<feature type="transmembrane region" description="Helical" evidence="11">
    <location>
        <begin position="123"/>
        <end position="141"/>
    </location>
</feature>
<protein>
    <recommendedName>
        <fullName evidence="11 12">ATP synthase subunit a</fullName>
    </recommendedName>
    <alternativeName>
        <fullName evidence="11">ATP synthase F0 sector subunit a</fullName>
    </alternativeName>
    <alternativeName>
        <fullName evidence="11">F-ATPase subunit 6</fullName>
    </alternativeName>
</protein>
<evidence type="ECO:0000256" key="9">
    <source>
        <dbReference type="ARBA" id="ARBA00023136"/>
    </source>
</evidence>
<dbReference type="InterPro" id="IPR000568">
    <property type="entry name" value="ATP_synth_F0_asu"/>
</dbReference>
<accession>A0A9D9E3I0</accession>